<organism evidence="3 4">
    <name type="scientific">Corynebacterium glaucum</name>
    <dbReference type="NCBI Taxonomy" id="187491"/>
    <lineage>
        <taxon>Bacteria</taxon>
        <taxon>Bacillati</taxon>
        <taxon>Actinomycetota</taxon>
        <taxon>Actinomycetes</taxon>
        <taxon>Mycobacteriales</taxon>
        <taxon>Corynebacteriaceae</taxon>
        <taxon>Corynebacterium</taxon>
    </lineage>
</organism>
<evidence type="ECO:0000313" key="3">
    <source>
        <dbReference type="EMBL" id="AQQ14970.1"/>
    </source>
</evidence>
<dbReference type="AlphaFoldDB" id="A0A1Q2HW10"/>
<dbReference type="PROSITE" id="PS51257">
    <property type="entry name" value="PROKAR_LIPOPROTEIN"/>
    <property type="match status" value="1"/>
</dbReference>
<feature type="signal peptide" evidence="2">
    <location>
        <begin position="1"/>
        <end position="28"/>
    </location>
</feature>
<dbReference type="Gene3D" id="3.40.190.10">
    <property type="entry name" value="Periplasmic binding protein-like II"/>
    <property type="match status" value="1"/>
</dbReference>
<accession>A0A1Q2HW10</accession>
<protein>
    <recommendedName>
        <fullName evidence="5">Substrate binding domain of ABC-type glycine betaine transport system</fullName>
    </recommendedName>
</protein>
<proteinExistence type="predicted"/>
<keyword evidence="2" id="KW-0732">Signal</keyword>
<dbReference type="OrthoDB" id="4423830at2"/>
<dbReference type="Proteomes" id="UP000217209">
    <property type="component" value="Chromosome"/>
</dbReference>
<feature type="compositionally biased region" description="Low complexity" evidence="1">
    <location>
        <begin position="157"/>
        <end position="178"/>
    </location>
</feature>
<reference evidence="3 4" key="1">
    <citation type="submission" date="2016-12" db="EMBL/GenBank/DDBJ databases">
        <authorList>
            <person name="Song W.-J."/>
            <person name="Kurnit D.M."/>
        </authorList>
    </citation>
    <scope>NUCLEOTIDE SEQUENCE [LARGE SCALE GENOMIC DNA]</scope>
    <source>
        <strain evidence="3 4">DSM 30827</strain>
    </source>
</reference>
<dbReference type="RefSeq" id="WP_095659724.1">
    <property type="nucleotide sequence ID" value="NZ_CP019688.1"/>
</dbReference>
<evidence type="ECO:0000256" key="2">
    <source>
        <dbReference type="SAM" id="SignalP"/>
    </source>
</evidence>
<evidence type="ECO:0000256" key="1">
    <source>
        <dbReference type="SAM" id="MobiDB-lite"/>
    </source>
</evidence>
<feature type="chain" id="PRO_5039588760" description="Substrate binding domain of ABC-type glycine betaine transport system" evidence="2">
    <location>
        <begin position="29"/>
        <end position="250"/>
    </location>
</feature>
<name>A0A1Q2HW10_9CORY</name>
<keyword evidence="4" id="KW-1185">Reference proteome</keyword>
<feature type="region of interest" description="Disordered" evidence="1">
    <location>
        <begin position="151"/>
        <end position="183"/>
    </location>
</feature>
<dbReference type="EMBL" id="CP019688">
    <property type="protein sequence ID" value="AQQ14970.1"/>
    <property type="molecule type" value="Genomic_DNA"/>
</dbReference>
<gene>
    <name evidence="3" type="ORF">CGLAU_04980</name>
</gene>
<evidence type="ECO:0008006" key="5">
    <source>
        <dbReference type="Google" id="ProtNLM"/>
    </source>
</evidence>
<sequence length="250" mass="25810" precursor="true">MGVNPKRSIAGAAALAAASALLVGCSTADNALAAFSDTRPVSIGIDPDSAEQVVLGEIYSEIFNSMGYAVGVISLSDFAERDAVQLLRTQEVDLVISCTGTLLDAQDHAAARALAASGETGEALSVATYDAMQGTFPADIRTVDPSPAQGCGAGFSATQPATQPGTAPAAQPGTAPAGKPQLPQNIVPIFTDSKFDRRTVQRINFITRVMATEDIAEAAERVEGGEPVRAAVSEWLMEYANITIGLAPEN</sequence>
<dbReference type="KEGG" id="cgv:CGLAU_04980"/>
<evidence type="ECO:0000313" key="4">
    <source>
        <dbReference type="Proteomes" id="UP000217209"/>
    </source>
</evidence>